<dbReference type="GO" id="GO:0043842">
    <property type="term" value="F:Kdo transferase activity"/>
    <property type="evidence" value="ECO:0007669"/>
    <property type="project" value="UniProtKB-EC"/>
</dbReference>
<feature type="site" description="Transition state stabilizer" evidence="3">
    <location>
        <position position="211"/>
    </location>
</feature>
<evidence type="ECO:0000256" key="3">
    <source>
        <dbReference type="PIRSR" id="PIRSR639901-2"/>
    </source>
</evidence>
<dbReference type="GO" id="GO:0009244">
    <property type="term" value="P:lipopolysaccharide core region biosynthetic process"/>
    <property type="evidence" value="ECO:0007669"/>
    <property type="project" value="UniProtKB-UniRule"/>
</dbReference>
<accession>A0A1I4GUJ2</accession>
<comment type="function">
    <text evidence="4">Involved in lipopolysaccharide (LPS) biosynthesis. Catalyzes the transfer of 3-deoxy-D-manno-octulosonate (Kdo) residue(s) from CMP-Kdo to lipid IV(A), the tetraacyldisaccharide-1,4'-bisphosphate precursor of lipid A.</text>
</comment>
<keyword evidence="4" id="KW-0448">Lipopolysaccharide biosynthesis</keyword>
<evidence type="ECO:0000256" key="4">
    <source>
        <dbReference type="RuleBase" id="RU365103"/>
    </source>
</evidence>
<keyword evidence="1 4" id="KW-0808">Transferase</keyword>
<evidence type="ECO:0000256" key="2">
    <source>
        <dbReference type="PIRSR" id="PIRSR639901-1"/>
    </source>
</evidence>
<comment type="pathway">
    <text evidence="4">Bacterial outer membrane biogenesis; LPS core biosynthesis.</text>
</comment>
<name>A0A1I4GUJ2_9FIRM</name>
<evidence type="ECO:0000256" key="1">
    <source>
        <dbReference type="ARBA" id="ARBA00022679"/>
    </source>
</evidence>
<dbReference type="EC" id="2.4.99.12" evidence="4"/>
<evidence type="ECO:0000313" key="6">
    <source>
        <dbReference type="EMBL" id="SFL33772.1"/>
    </source>
</evidence>
<dbReference type="Gene3D" id="3.40.50.2000">
    <property type="entry name" value="Glycogen Phosphorylase B"/>
    <property type="match status" value="1"/>
</dbReference>
<sequence length="440" mass="49349">MYLIYNLLLLFLLIILLPYYYFKNLSSGDNLGIKERFAFYTEQQKDLFPAEQVIWIQAASAGETLAAEQLTAAIRDQYPAAKIIFSTLTASGKSLAEKKISTADLIIYLPFDLDFIVRRAVKLFQPDLFIMIETELWPNLIKNLAANDCKLILASGRISDDSFDNYKLLAPLVAKTLTKVDVFSMQNQETAGRIAELGAPLSHICINGNLKYDLGLNSPTTAEIAVEFKRLGLKAASQLIVAGSTHQGEEEIILAVYKKLAAEFSQLKLLLAPRYVERREELLQLCSDYGLRAELYSKLKKKAIPTDQRQSNQVIIIDTMGELARLYYYAELVFVGGSLIKRGGHNIIEAAALGRVVLFGNSMYNFKEERDFLLAEKAAFEVSNQADFYQTAFNLLADDNYRQQTAELAKKVIAKNRGSVARHLKLIEVLLDQGVDDNAE</sequence>
<dbReference type="RefSeq" id="WP_089860303.1">
    <property type="nucleotide sequence ID" value="NZ_FOTI01000008.1"/>
</dbReference>
<dbReference type="Gene3D" id="3.40.50.11720">
    <property type="entry name" value="3-Deoxy-D-manno-octulosonic-acid transferase, N-terminal domain"/>
    <property type="match status" value="1"/>
</dbReference>
<evidence type="ECO:0000313" key="7">
    <source>
        <dbReference type="Proteomes" id="UP000199006"/>
    </source>
</evidence>
<dbReference type="PANTHER" id="PTHR42755:SF1">
    <property type="entry name" value="3-DEOXY-D-MANNO-OCTULOSONIC ACID TRANSFERASE, MITOCHONDRIAL-RELATED"/>
    <property type="match status" value="1"/>
</dbReference>
<comment type="similarity">
    <text evidence="4">Belongs to the glycosyltransferase group 1 family.</text>
</comment>
<keyword evidence="4" id="KW-1003">Cell membrane</keyword>
<dbReference type="EMBL" id="FOTI01000008">
    <property type="protein sequence ID" value="SFL33772.1"/>
    <property type="molecule type" value="Genomic_DNA"/>
</dbReference>
<dbReference type="PANTHER" id="PTHR42755">
    <property type="entry name" value="3-DEOXY-MANNO-OCTULOSONATE CYTIDYLYLTRANSFERASE"/>
    <property type="match status" value="1"/>
</dbReference>
<proteinExistence type="inferred from homology"/>
<dbReference type="AlphaFoldDB" id="A0A1I4GUJ2"/>
<organism evidence="6 7">
    <name type="scientific">Halanaerobium salsuginis</name>
    <dbReference type="NCBI Taxonomy" id="29563"/>
    <lineage>
        <taxon>Bacteria</taxon>
        <taxon>Bacillati</taxon>
        <taxon>Bacillota</taxon>
        <taxon>Clostridia</taxon>
        <taxon>Halanaerobiales</taxon>
        <taxon>Halanaerobiaceae</taxon>
        <taxon>Halanaerobium</taxon>
    </lineage>
</organism>
<dbReference type="InterPro" id="IPR039901">
    <property type="entry name" value="Kdotransferase"/>
</dbReference>
<protein>
    <recommendedName>
        <fullName evidence="4">3-deoxy-D-manno-octulosonic acid transferase</fullName>
        <shortName evidence="4">Kdo transferase</shortName>
        <ecNumber evidence="4">2.4.99.12</ecNumber>
    </recommendedName>
    <alternativeName>
        <fullName evidence="4">Lipid IV(A) 3-deoxy-D-manno-octulosonic acid transferase</fullName>
    </alternativeName>
</protein>
<dbReference type="InterPro" id="IPR038107">
    <property type="entry name" value="Glycos_transf_N_sf"/>
</dbReference>
<dbReference type="OrthoDB" id="9789797at2"/>
<comment type="subcellular location">
    <subcellularLocation>
        <location evidence="4">Cell membrane</location>
    </subcellularLocation>
</comment>
<keyword evidence="7" id="KW-1185">Reference proteome</keyword>
<dbReference type="GO" id="GO:0009245">
    <property type="term" value="P:lipid A biosynthetic process"/>
    <property type="evidence" value="ECO:0007669"/>
    <property type="project" value="TreeGrafter"/>
</dbReference>
<keyword evidence="4" id="KW-0472">Membrane</keyword>
<dbReference type="Proteomes" id="UP000199006">
    <property type="component" value="Unassembled WGS sequence"/>
</dbReference>
<dbReference type="UniPathway" id="UPA00958"/>
<evidence type="ECO:0000259" key="5">
    <source>
        <dbReference type="Pfam" id="PF04413"/>
    </source>
</evidence>
<feature type="site" description="Transition state stabilizer" evidence="3">
    <location>
        <position position="133"/>
    </location>
</feature>
<feature type="active site" description="Proton acceptor" evidence="2">
    <location>
        <position position="63"/>
    </location>
</feature>
<dbReference type="GO" id="GO:0005886">
    <property type="term" value="C:plasma membrane"/>
    <property type="evidence" value="ECO:0007669"/>
    <property type="project" value="UniProtKB-SubCell"/>
</dbReference>
<gene>
    <name evidence="6" type="ORF">SAMN02983006_00886</name>
</gene>
<reference evidence="6 7" key="1">
    <citation type="submission" date="2016-10" db="EMBL/GenBank/DDBJ databases">
        <authorList>
            <person name="de Groot N.N."/>
        </authorList>
    </citation>
    <scope>NUCLEOTIDE SEQUENCE [LARGE SCALE GENOMIC DNA]</scope>
    <source>
        <strain evidence="6 7">ATCC 51327</strain>
    </source>
</reference>
<dbReference type="SUPFAM" id="SSF53756">
    <property type="entry name" value="UDP-Glycosyltransferase/glycogen phosphorylase"/>
    <property type="match status" value="1"/>
</dbReference>
<dbReference type="STRING" id="29563.SAMN02983006_00886"/>
<dbReference type="InterPro" id="IPR007507">
    <property type="entry name" value="Glycos_transf_N"/>
</dbReference>
<comment type="catalytic activity">
    <reaction evidence="4">
        <text>lipid IVA (E. coli) + CMP-3-deoxy-beta-D-manno-octulosonate = alpha-Kdo-(2-&gt;6)-lipid IVA (E. coli) + CMP + H(+)</text>
        <dbReference type="Rhea" id="RHEA:28066"/>
        <dbReference type="ChEBI" id="CHEBI:15378"/>
        <dbReference type="ChEBI" id="CHEBI:58603"/>
        <dbReference type="ChEBI" id="CHEBI:60364"/>
        <dbReference type="ChEBI" id="CHEBI:60377"/>
        <dbReference type="ChEBI" id="CHEBI:85987"/>
        <dbReference type="EC" id="2.4.99.12"/>
    </reaction>
</comment>
<dbReference type="Pfam" id="PF04413">
    <property type="entry name" value="Glycos_transf_N"/>
    <property type="match status" value="1"/>
</dbReference>
<feature type="domain" description="3-deoxy-D-manno-octulosonic-acid transferase N-terminal" evidence="5">
    <location>
        <begin position="33"/>
        <end position="213"/>
    </location>
</feature>